<reference evidence="2" key="1">
    <citation type="journal article" date="2022" name="bioRxiv">
        <title>Sequencing and chromosome-scale assembly of the giantPleurodeles waltlgenome.</title>
        <authorList>
            <person name="Brown T."/>
            <person name="Elewa A."/>
            <person name="Iarovenko S."/>
            <person name="Subramanian E."/>
            <person name="Araus A.J."/>
            <person name="Petzold A."/>
            <person name="Susuki M."/>
            <person name="Suzuki K.-i.T."/>
            <person name="Hayashi T."/>
            <person name="Toyoda A."/>
            <person name="Oliveira C."/>
            <person name="Osipova E."/>
            <person name="Leigh N.D."/>
            <person name="Simon A."/>
            <person name="Yun M.H."/>
        </authorList>
    </citation>
    <scope>NUCLEOTIDE SEQUENCE</scope>
    <source>
        <strain evidence="2">20211129_DDA</strain>
        <tissue evidence="2">Liver</tissue>
    </source>
</reference>
<accession>A0AAV7UYI2</accession>
<comment type="caution">
    <text evidence="2">The sequence shown here is derived from an EMBL/GenBank/DDBJ whole genome shotgun (WGS) entry which is preliminary data.</text>
</comment>
<dbReference type="EMBL" id="JANPWB010000004">
    <property type="protein sequence ID" value="KAJ1193621.1"/>
    <property type="molecule type" value="Genomic_DNA"/>
</dbReference>
<evidence type="ECO:0000313" key="3">
    <source>
        <dbReference type="Proteomes" id="UP001066276"/>
    </source>
</evidence>
<gene>
    <name evidence="2" type="ORF">NDU88_002917</name>
</gene>
<feature type="region of interest" description="Disordered" evidence="1">
    <location>
        <begin position="1"/>
        <end position="37"/>
    </location>
</feature>
<dbReference type="AlphaFoldDB" id="A0AAV7UYI2"/>
<evidence type="ECO:0000313" key="2">
    <source>
        <dbReference type="EMBL" id="KAJ1193621.1"/>
    </source>
</evidence>
<evidence type="ECO:0000256" key="1">
    <source>
        <dbReference type="SAM" id="MobiDB-lite"/>
    </source>
</evidence>
<sequence>MGVHLGVRDNGAQPGPQRLHLEPGWTSPDESNGAEDSMQLAANTAPILQAINDTKISLEYQIAAVVNEVWLLRDDQRKLTDTVKESEDQLSSIIPQVADLTEQCKAMDKKLQ</sequence>
<protein>
    <submittedName>
        <fullName evidence="2">Uncharacterized protein</fullName>
    </submittedName>
</protein>
<name>A0AAV7UYI2_PLEWA</name>
<proteinExistence type="predicted"/>
<dbReference type="Proteomes" id="UP001066276">
    <property type="component" value="Chromosome 2_2"/>
</dbReference>
<keyword evidence="3" id="KW-1185">Reference proteome</keyword>
<organism evidence="2 3">
    <name type="scientific">Pleurodeles waltl</name>
    <name type="common">Iberian ribbed newt</name>
    <dbReference type="NCBI Taxonomy" id="8319"/>
    <lineage>
        <taxon>Eukaryota</taxon>
        <taxon>Metazoa</taxon>
        <taxon>Chordata</taxon>
        <taxon>Craniata</taxon>
        <taxon>Vertebrata</taxon>
        <taxon>Euteleostomi</taxon>
        <taxon>Amphibia</taxon>
        <taxon>Batrachia</taxon>
        <taxon>Caudata</taxon>
        <taxon>Salamandroidea</taxon>
        <taxon>Salamandridae</taxon>
        <taxon>Pleurodelinae</taxon>
        <taxon>Pleurodeles</taxon>
    </lineage>
</organism>